<evidence type="ECO:0000256" key="6">
    <source>
        <dbReference type="ARBA" id="ARBA00022801"/>
    </source>
</evidence>
<keyword evidence="8" id="KW-0539">Nucleus</keyword>
<dbReference type="PANTHER" id="PTHR10589">
    <property type="entry name" value="UBIQUITIN CARBOXYL-TERMINAL HYDROLASE"/>
    <property type="match status" value="1"/>
</dbReference>
<feature type="active site" description="Proton donor" evidence="10 12">
    <location>
        <position position="158"/>
    </location>
</feature>
<keyword evidence="17" id="KW-1185">Reference proteome</keyword>
<dbReference type="PROSITE" id="PS52048">
    <property type="entry name" value="UCH_DOMAIN"/>
    <property type="match status" value="1"/>
</dbReference>
<comment type="similarity">
    <text evidence="3 9 12 13">Belongs to the peptidase C12 family.</text>
</comment>
<name>A4RXI6_OSTLU</name>
<dbReference type="EC" id="3.4.19.12" evidence="9 13"/>
<dbReference type="eggNOG" id="KOG2778">
    <property type="taxonomic scope" value="Eukaryota"/>
</dbReference>
<evidence type="ECO:0000256" key="8">
    <source>
        <dbReference type="ARBA" id="ARBA00023242"/>
    </source>
</evidence>
<evidence type="ECO:0000313" key="16">
    <source>
        <dbReference type="EMBL" id="ABO96298.1"/>
    </source>
</evidence>
<dbReference type="InterPro" id="IPR017390">
    <property type="entry name" value="Ubiquitinyl_hydrolase_UCH37"/>
</dbReference>
<evidence type="ECO:0000256" key="10">
    <source>
        <dbReference type="PIRSR" id="PIRSR038120-1"/>
    </source>
</evidence>
<feature type="site" description="Important for enzyme activity" evidence="11 12">
    <location>
        <position position="173"/>
    </location>
</feature>
<dbReference type="EMBL" id="CP000585">
    <property type="protein sequence ID" value="ABO96298.1"/>
    <property type="molecule type" value="Genomic_DNA"/>
</dbReference>
<keyword evidence="14" id="KW-0175">Coiled coil</keyword>
<dbReference type="HOGENOM" id="CLU_018316_0_1_1"/>
<evidence type="ECO:0000256" key="1">
    <source>
        <dbReference type="ARBA" id="ARBA00000707"/>
    </source>
</evidence>
<organism evidence="16 17">
    <name type="scientific">Ostreococcus lucimarinus (strain CCE9901)</name>
    <dbReference type="NCBI Taxonomy" id="436017"/>
    <lineage>
        <taxon>Eukaryota</taxon>
        <taxon>Viridiplantae</taxon>
        <taxon>Chlorophyta</taxon>
        <taxon>Mamiellophyceae</taxon>
        <taxon>Mamiellales</taxon>
        <taxon>Bathycoccaceae</taxon>
        <taxon>Ostreococcus</taxon>
    </lineage>
</organism>
<evidence type="ECO:0000313" key="17">
    <source>
        <dbReference type="Proteomes" id="UP000001568"/>
    </source>
</evidence>
<sequence length="303" mass="33949">MDWCLIESDPGVFGELVHRIGARGVAFTELYSLDVDELRRNEPIYGLIFLFKWRGGHSSSAVEVDENPPQDLFFASQVIHNACATQAVLSVLLNAEQEVELGETLQTLREFTLDFDAETKGMSISNSDIIRDAHNSFARPEPIVLQSRPAQEDDDVFHFVAYVPRGGSVFELDGLQRGPINHGSFGDGHWLDVAVPAIQRKIASFASNEIKFNLMAVTKDPRIAISQRLEELRSSSTGAADEIAHLQRELEVEEAKVAEWRNDNIRRRHNYIPLVFALLKEVAAAKKLTEALEQAKKRAEAQK</sequence>
<comment type="catalytic activity">
    <reaction evidence="1 9 12 13">
        <text>Thiol-dependent hydrolysis of ester, thioester, amide, peptide and isopeptide bonds formed by the C-terminal Gly of ubiquitin (a 76-residue protein attached to proteins as an intracellular targeting signal).</text>
        <dbReference type="EC" id="3.4.19.12"/>
    </reaction>
</comment>
<dbReference type="Gene3D" id="3.40.532.10">
    <property type="entry name" value="Peptidase C12, ubiquitin carboxyl-terminal hydrolase"/>
    <property type="match status" value="1"/>
</dbReference>
<keyword evidence="7 9" id="KW-0788">Thiol protease</keyword>
<dbReference type="STRING" id="436017.A4RXI6"/>
<dbReference type="InterPro" id="IPR036959">
    <property type="entry name" value="Peptidase_C12_UCH_sf"/>
</dbReference>
<dbReference type="Pfam" id="PF18031">
    <property type="entry name" value="UCH_C"/>
    <property type="match status" value="1"/>
</dbReference>
<evidence type="ECO:0000256" key="2">
    <source>
        <dbReference type="ARBA" id="ARBA00004123"/>
    </source>
</evidence>
<dbReference type="PIRSF" id="PIRSF038120">
    <property type="entry name" value="Ubiquitinyl_hydrolase_UCH37"/>
    <property type="match status" value="1"/>
</dbReference>
<dbReference type="GO" id="GO:0016579">
    <property type="term" value="P:protein deubiquitination"/>
    <property type="evidence" value="ECO:0007669"/>
    <property type="project" value="InterPro"/>
</dbReference>
<proteinExistence type="inferred from homology"/>
<comment type="subcellular location">
    <subcellularLocation>
        <location evidence="2">Nucleus</location>
    </subcellularLocation>
</comment>
<dbReference type="Pfam" id="PF01088">
    <property type="entry name" value="Peptidase_C12"/>
    <property type="match status" value="1"/>
</dbReference>
<dbReference type="MEROPS" id="C12.005"/>
<reference evidence="16 17" key="1">
    <citation type="journal article" date="2007" name="Proc. Natl. Acad. Sci. U.S.A.">
        <title>The tiny eukaryote Ostreococcus provides genomic insights into the paradox of plankton speciation.</title>
        <authorList>
            <person name="Palenik B."/>
            <person name="Grimwood J."/>
            <person name="Aerts A."/>
            <person name="Rouze P."/>
            <person name="Salamov A."/>
            <person name="Putnam N."/>
            <person name="Dupont C."/>
            <person name="Jorgensen R."/>
            <person name="Derelle E."/>
            <person name="Rombauts S."/>
            <person name="Zhou K."/>
            <person name="Otillar R."/>
            <person name="Merchant S.S."/>
            <person name="Podell S."/>
            <person name="Gaasterland T."/>
            <person name="Napoli C."/>
            <person name="Gendler K."/>
            <person name="Manuell A."/>
            <person name="Tai V."/>
            <person name="Vallon O."/>
            <person name="Piganeau G."/>
            <person name="Jancek S."/>
            <person name="Heijde M."/>
            <person name="Jabbari K."/>
            <person name="Bowler C."/>
            <person name="Lohr M."/>
            <person name="Robbens S."/>
            <person name="Werner G."/>
            <person name="Dubchak I."/>
            <person name="Pazour G.J."/>
            <person name="Ren Q."/>
            <person name="Paulsen I."/>
            <person name="Delwiche C."/>
            <person name="Schmutz J."/>
            <person name="Rokhsar D."/>
            <person name="Van de Peer Y."/>
            <person name="Moreau H."/>
            <person name="Grigoriev I.V."/>
        </authorList>
    </citation>
    <scope>NUCLEOTIDE SEQUENCE [LARGE SCALE GENOMIC DNA]</scope>
    <source>
        <strain evidence="16 17">CCE9901</strain>
    </source>
</reference>
<feature type="domain" description="UCH catalytic" evidence="15">
    <location>
        <begin position="2"/>
        <end position="219"/>
    </location>
</feature>
<dbReference type="Gramene" id="ABO96298">
    <property type="protein sequence ID" value="ABO96298"/>
    <property type="gene ID" value="OSTLU_12545"/>
</dbReference>
<evidence type="ECO:0000256" key="14">
    <source>
        <dbReference type="SAM" id="Coils"/>
    </source>
</evidence>
<keyword evidence="6 9" id="KW-0378">Hydrolase</keyword>
<feature type="site" description="Transition state stabilizer" evidence="12">
    <location>
        <position position="77"/>
    </location>
</feature>
<gene>
    <name evidence="16" type="ORF">OSTLU_12545</name>
</gene>
<evidence type="ECO:0000256" key="12">
    <source>
        <dbReference type="PROSITE-ProRule" id="PRU01393"/>
    </source>
</evidence>
<dbReference type="InterPro" id="IPR001578">
    <property type="entry name" value="Peptidase_C12_UCH"/>
</dbReference>
<feature type="active site" description="Nucleophile" evidence="10 12">
    <location>
        <position position="83"/>
    </location>
</feature>
<dbReference type="GO" id="GO:0005634">
    <property type="term" value="C:nucleus"/>
    <property type="evidence" value="ECO:0007669"/>
    <property type="project" value="UniProtKB-SubCell"/>
</dbReference>
<dbReference type="PRINTS" id="PR00707">
    <property type="entry name" value="UBCTHYDRLASE"/>
</dbReference>
<dbReference type="PANTHER" id="PTHR10589:SF16">
    <property type="entry name" value="UBIQUITIN CARBOXYL-TERMINAL HYDROLASE ISOZYME L5"/>
    <property type="match status" value="1"/>
</dbReference>
<evidence type="ECO:0000256" key="5">
    <source>
        <dbReference type="ARBA" id="ARBA00022786"/>
    </source>
</evidence>
<dbReference type="FunFam" id="3.40.532.10:FF:000003">
    <property type="entry name" value="Ubiquitin carboxyl-terminal hydrolase"/>
    <property type="match status" value="1"/>
</dbReference>
<evidence type="ECO:0000256" key="7">
    <source>
        <dbReference type="ARBA" id="ARBA00022807"/>
    </source>
</evidence>
<keyword evidence="5 9" id="KW-0833">Ubl conjugation pathway</keyword>
<evidence type="ECO:0000256" key="9">
    <source>
        <dbReference type="PIRNR" id="PIRNR038120"/>
    </source>
</evidence>
<evidence type="ECO:0000256" key="3">
    <source>
        <dbReference type="ARBA" id="ARBA00009326"/>
    </source>
</evidence>
<dbReference type="InterPro" id="IPR038765">
    <property type="entry name" value="Papain-like_cys_pep_sf"/>
</dbReference>
<keyword evidence="4 9" id="KW-0645">Protease</keyword>
<evidence type="ECO:0000256" key="13">
    <source>
        <dbReference type="RuleBase" id="RU361215"/>
    </source>
</evidence>
<dbReference type="GO" id="GO:0006511">
    <property type="term" value="P:ubiquitin-dependent protein catabolic process"/>
    <property type="evidence" value="ECO:0007669"/>
    <property type="project" value="UniProtKB-UniRule"/>
</dbReference>
<dbReference type="GO" id="GO:0005737">
    <property type="term" value="C:cytoplasm"/>
    <property type="evidence" value="ECO:0007669"/>
    <property type="project" value="TreeGrafter"/>
</dbReference>
<feature type="coiled-coil region" evidence="14">
    <location>
        <begin position="229"/>
        <end position="302"/>
    </location>
</feature>
<protein>
    <recommendedName>
        <fullName evidence="9 13">Ubiquitin carboxyl-terminal hydrolase</fullName>
        <ecNumber evidence="9 13">3.4.19.12</ecNumber>
    </recommendedName>
</protein>
<dbReference type="OrthoDB" id="1924260at2759"/>
<dbReference type="OMA" id="YIQYEIQ"/>
<dbReference type="GO" id="GO:0004843">
    <property type="term" value="F:cysteine-type deubiquitinase activity"/>
    <property type="evidence" value="ECO:0007669"/>
    <property type="project" value="UniProtKB-UniRule"/>
</dbReference>
<dbReference type="InterPro" id="IPR041507">
    <property type="entry name" value="UCH_C"/>
</dbReference>
<dbReference type="Proteomes" id="UP000001568">
    <property type="component" value="Chromosome 5"/>
</dbReference>
<dbReference type="SUPFAM" id="SSF54001">
    <property type="entry name" value="Cysteine proteinases"/>
    <property type="match status" value="1"/>
</dbReference>
<evidence type="ECO:0000256" key="11">
    <source>
        <dbReference type="PIRSR" id="PIRSR038120-2"/>
    </source>
</evidence>
<dbReference type="PROSITE" id="PS52049">
    <property type="entry name" value="ULD"/>
    <property type="match status" value="1"/>
</dbReference>
<evidence type="ECO:0000259" key="15">
    <source>
        <dbReference type="PROSITE" id="PS52048"/>
    </source>
</evidence>
<evidence type="ECO:0000256" key="4">
    <source>
        <dbReference type="ARBA" id="ARBA00022670"/>
    </source>
</evidence>
<accession>A4RXI6</accession>
<dbReference type="RefSeq" id="XP_001418005.1">
    <property type="nucleotide sequence ID" value="XM_001417968.1"/>
</dbReference>
<dbReference type="KEGG" id="olu:OSTLU_12545"/>
<dbReference type="GeneID" id="5001800"/>
<dbReference type="CDD" id="cd09617">
    <property type="entry name" value="Peptidase_C12_UCH37_BAP1"/>
    <property type="match status" value="1"/>
</dbReference>
<dbReference type="AlphaFoldDB" id="A4RXI6"/>